<dbReference type="InterPro" id="IPR012347">
    <property type="entry name" value="Ferritin-like"/>
</dbReference>
<name>A0ABY4KG77_9FLAO</name>
<organism evidence="2 3">
    <name type="scientific">Flavobacterium azooxidireducens</name>
    <dbReference type="NCBI Taxonomy" id="1871076"/>
    <lineage>
        <taxon>Bacteria</taxon>
        <taxon>Pseudomonadati</taxon>
        <taxon>Bacteroidota</taxon>
        <taxon>Flavobacteriia</taxon>
        <taxon>Flavobacteriales</taxon>
        <taxon>Flavobacteriaceae</taxon>
        <taxon>Flavobacterium</taxon>
    </lineage>
</organism>
<protein>
    <submittedName>
        <fullName evidence="2">PA2169 family four-helix-bundle protein</fullName>
    </submittedName>
</protein>
<dbReference type="InterPro" id="IPR019052">
    <property type="entry name" value="DUF2383"/>
</dbReference>
<accession>A0ABY4KG77</accession>
<keyword evidence="3" id="KW-1185">Reference proteome</keyword>
<reference evidence="2" key="1">
    <citation type="submission" date="2022-04" db="EMBL/GenBank/DDBJ databases">
        <title>Consumption of N2O by Flavobacterium azooxidireducens sp. nov. isolated from Decomposing Leaf Litter of Phragmites australis (Cav.).</title>
        <authorList>
            <person name="Behrendt U."/>
            <person name="Spanner T."/>
            <person name="Augustin J."/>
            <person name="Horn M.A."/>
            <person name="Kolb S."/>
            <person name="Ulrich A."/>
        </authorList>
    </citation>
    <scope>NUCLEOTIDE SEQUENCE</scope>
    <source>
        <strain evidence="2">IGB 4-14</strain>
    </source>
</reference>
<dbReference type="EMBL" id="CP096205">
    <property type="protein sequence ID" value="UPQ79802.1"/>
    <property type="molecule type" value="Genomic_DNA"/>
</dbReference>
<evidence type="ECO:0000313" key="2">
    <source>
        <dbReference type="EMBL" id="UPQ79802.1"/>
    </source>
</evidence>
<dbReference type="Gene3D" id="1.20.1260.10">
    <property type="match status" value="1"/>
</dbReference>
<evidence type="ECO:0000259" key="1">
    <source>
        <dbReference type="Pfam" id="PF09537"/>
    </source>
</evidence>
<dbReference type="Proteomes" id="UP000830583">
    <property type="component" value="Chromosome"/>
</dbReference>
<gene>
    <name evidence="2" type="ORF">M0M57_02950</name>
</gene>
<sequence length="149" mass="17558">MTETDKTLCEELQMLLISIQENERGFLTAAINTSKSEIKIFFHRKSLESKEFAAELIGELDFLDYPEADDESISAYAHQIWFDFSWFFSTCDDEKILQKIINDEHEIVKKYDAVLTLILRPSTRVLLTLQKECIENDLNHNKIFFFYCK</sequence>
<evidence type="ECO:0000313" key="3">
    <source>
        <dbReference type="Proteomes" id="UP000830583"/>
    </source>
</evidence>
<dbReference type="Pfam" id="PF09537">
    <property type="entry name" value="DUF2383"/>
    <property type="match status" value="1"/>
</dbReference>
<proteinExistence type="predicted"/>
<feature type="domain" description="DUF2383" evidence="1">
    <location>
        <begin position="10"/>
        <end position="115"/>
    </location>
</feature>
<dbReference type="RefSeq" id="WP_248435233.1">
    <property type="nucleotide sequence ID" value="NZ_CP096205.1"/>
</dbReference>